<feature type="domain" description="Integrase DNA-binding" evidence="5">
    <location>
        <begin position="3"/>
        <end position="88"/>
    </location>
</feature>
<dbReference type="GO" id="GO:0003677">
    <property type="term" value="F:DNA binding"/>
    <property type="evidence" value="ECO:0007669"/>
    <property type="project" value="UniProtKB-KW"/>
</dbReference>
<evidence type="ECO:0000256" key="1">
    <source>
        <dbReference type="ARBA" id="ARBA00008857"/>
    </source>
</evidence>
<dbReference type="InterPro" id="IPR038488">
    <property type="entry name" value="Integrase_DNA-bd_sf"/>
</dbReference>
<evidence type="ECO:0000256" key="3">
    <source>
        <dbReference type="ARBA" id="ARBA00023125"/>
    </source>
</evidence>
<dbReference type="GO" id="GO:0006310">
    <property type="term" value="P:DNA recombination"/>
    <property type="evidence" value="ECO:0007669"/>
    <property type="project" value="UniProtKB-KW"/>
</dbReference>
<evidence type="ECO:0000259" key="5">
    <source>
        <dbReference type="Pfam" id="PF13356"/>
    </source>
</evidence>
<keyword evidence="3" id="KW-0238">DNA-binding</keyword>
<reference evidence="6" key="2">
    <citation type="submission" date="2018-07" db="EMBL/GenBank/DDBJ databases">
        <authorList>
            <consortium name="NCBI Pathogen Detection Project"/>
        </authorList>
    </citation>
    <scope>NUCLEOTIDE SEQUENCE</scope>
    <source>
        <strain evidence="6">128-87</strain>
    </source>
</reference>
<dbReference type="EMBL" id="DAASUW010000094">
    <property type="protein sequence ID" value="HAE7125170.1"/>
    <property type="molecule type" value="Genomic_DNA"/>
</dbReference>
<dbReference type="SUPFAM" id="SSF56349">
    <property type="entry name" value="DNA breaking-rejoining enzymes"/>
    <property type="match status" value="1"/>
</dbReference>
<dbReference type="InterPro" id="IPR013762">
    <property type="entry name" value="Integrase-like_cat_sf"/>
</dbReference>
<dbReference type="Gene3D" id="1.10.150.130">
    <property type="match status" value="1"/>
</dbReference>
<dbReference type="InterPro" id="IPR011010">
    <property type="entry name" value="DNA_brk_join_enz"/>
</dbReference>
<dbReference type="PANTHER" id="PTHR30629:SF2">
    <property type="entry name" value="PROPHAGE INTEGRASE INTS-RELATED"/>
    <property type="match status" value="1"/>
</dbReference>
<accession>A0A735VZD0</accession>
<keyword evidence="4" id="KW-0233">DNA recombination</keyword>
<name>A0A735VZD0_SALDZ</name>
<dbReference type="InterPro" id="IPR025166">
    <property type="entry name" value="Integrase_DNA_bind_dom"/>
</dbReference>
<sequence length="267" mass="30755">MPLNDTKLRRIDGKPYDGPVEIPDGGGLSVRISPKGLITFQYRYRFNGKPVRLKLGVYGSMSIKEARDAVEVCKKWLSEGKNPAVYRKLDKKKKTESPDIATLVNEWLDTPSAKDLVKYEYWKRMLKLHVTDLYGQLIVDDMDPTHWEKIFLAITKSGSPVQAGNVLVKMKQVIRYALRRKRITSNSLMLLELTDVGKLPEDGERFLNDVEIGKFWLAIDKTRMSWQNKMVMRLLLLTGCRGVELRLARKVDFDLEGRVWVIPKENS</sequence>
<reference evidence="6" key="1">
    <citation type="journal article" date="2018" name="Genome Biol.">
        <title>SKESA: strategic k-mer extension for scrupulous assemblies.</title>
        <authorList>
            <person name="Souvorov A."/>
            <person name="Agarwala R."/>
            <person name="Lipman D.J."/>
        </authorList>
    </citation>
    <scope>NUCLEOTIDE SEQUENCE</scope>
    <source>
        <strain evidence="6">128-87</strain>
    </source>
</reference>
<dbReference type="InterPro" id="IPR010998">
    <property type="entry name" value="Integrase_recombinase_N"/>
</dbReference>
<dbReference type="PANTHER" id="PTHR30629">
    <property type="entry name" value="PROPHAGE INTEGRASE"/>
    <property type="match status" value="1"/>
</dbReference>
<protein>
    <submittedName>
        <fullName evidence="6">Integrase family protein</fullName>
    </submittedName>
</protein>
<feature type="non-terminal residue" evidence="6">
    <location>
        <position position="267"/>
    </location>
</feature>
<dbReference type="GO" id="GO:0015074">
    <property type="term" value="P:DNA integration"/>
    <property type="evidence" value="ECO:0007669"/>
    <property type="project" value="UniProtKB-KW"/>
</dbReference>
<proteinExistence type="inferred from homology"/>
<evidence type="ECO:0000313" key="6">
    <source>
        <dbReference type="EMBL" id="HAE7125170.1"/>
    </source>
</evidence>
<dbReference type="Gene3D" id="3.30.160.390">
    <property type="entry name" value="Integrase, DNA-binding domain"/>
    <property type="match status" value="1"/>
</dbReference>
<comment type="similarity">
    <text evidence="1">Belongs to the 'phage' integrase family.</text>
</comment>
<dbReference type="Gene3D" id="1.10.443.10">
    <property type="entry name" value="Intergrase catalytic core"/>
    <property type="match status" value="1"/>
</dbReference>
<gene>
    <name evidence="6" type="ORF">GND69_005087</name>
</gene>
<comment type="caution">
    <text evidence="6">The sequence shown here is derived from an EMBL/GenBank/DDBJ whole genome shotgun (WGS) entry which is preliminary data.</text>
</comment>
<keyword evidence="2" id="KW-0229">DNA integration</keyword>
<evidence type="ECO:0000256" key="4">
    <source>
        <dbReference type="ARBA" id="ARBA00023172"/>
    </source>
</evidence>
<dbReference type="InterPro" id="IPR050808">
    <property type="entry name" value="Phage_Integrase"/>
</dbReference>
<dbReference type="Pfam" id="PF13356">
    <property type="entry name" value="Arm-DNA-bind_3"/>
    <property type="match status" value="1"/>
</dbReference>
<evidence type="ECO:0000256" key="2">
    <source>
        <dbReference type="ARBA" id="ARBA00022908"/>
    </source>
</evidence>
<organism evidence="6">
    <name type="scientific">Salmonella enterica subsp. diarizonae serovar 48:i:z</name>
    <dbReference type="NCBI Taxonomy" id="1192842"/>
    <lineage>
        <taxon>Bacteria</taxon>
        <taxon>Pseudomonadati</taxon>
        <taxon>Pseudomonadota</taxon>
        <taxon>Gammaproteobacteria</taxon>
        <taxon>Enterobacterales</taxon>
        <taxon>Enterobacteriaceae</taxon>
        <taxon>Salmonella</taxon>
    </lineage>
</organism>
<dbReference type="AlphaFoldDB" id="A0A735VZD0"/>